<gene>
    <name evidence="2" type="ORF">psal_cds_1187</name>
</gene>
<sequence length="533" mass="57396">MGSLVAPQSSEMGRLAFVRGRRRRTTRCICRPMMGKTVCLRRSFTMRRSNQPPSTRPAIARPPARPAARPSQAPQTWDDVRQWAAENGLDSAEAMRQWINETAPRGLYDGIDPRAAALLQTLHQFSMASSSGQPAHDIRELPPAYDALLGTLSGPRVGTWTAWNIGRYYPSGVDGPEWLRPLVDPLAEGGRLWPPSPVTVAVRMGEIIRKAYGYTPQDSGALIVDLADQSDPERMARSRAGVLRMLLYFGMHVQAALDHRPRIDPLVPKLASDADIAEAQTKWPNGFQPPYVFVVGQGRPSDPRGAWTPATGPIHVALLISNDLVVGRLVVSDTTGSVVDANGVFAEHWDPGTLPIVGDAIPEASGYNPRVVADLVAPFVSAVRAGRDDAVGMESMTGAVSTRVVPREDGVVEPFMARSFEPAEVLAALLTQRRAAAVDAINEATASAGGLARMAAQAYRGNIATANVPEEVRELIAAQAVARACSADATPQERARVDAAARVLGLPEEVRAQDLATICEASAEAVRRLYRPL</sequence>
<dbReference type="Proteomes" id="UP000204584">
    <property type="component" value="Segment"/>
</dbReference>
<organism evidence="2 3">
    <name type="scientific">Pandoravirus salinus</name>
    <dbReference type="NCBI Taxonomy" id="1349410"/>
    <lineage>
        <taxon>Viruses</taxon>
        <taxon>Pandoravirus</taxon>
    </lineage>
</organism>
<dbReference type="KEGG" id="vg:16607258"/>
<evidence type="ECO:0000313" key="3">
    <source>
        <dbReference type="Proteomes" id="UP000204584"/>
    </source>
</evidence>
<reference evidence="2 3" key="1">
    <citation type="journal article" date="2013" name="Science">
        <title>Pandoraviruses: amoeba viruses with genomes up to 2.5 Mb reaching that of parasitic eukaryotes.</title>
        <authorList>
            <person name="Philippe N."/>
            <person name="Legendre M."/>
            <person name="Doutre G."/>
            <person name="Coute Y."/>
            <person name="Poirot O."/>
            <person name="Lescot M."/>
            <person name="Arslan D."/>
            <person name="Seltzer V."/>
            <person name="Bertaux L."/>
            <person name="Bruley C."/>
            <person name="Garin J."/>
            <person name="Claverie J.M."/>
            <person name="Abergel C."/>
        </authorList>
    </citation>
    <scope>NUCLEOTIDE SEQUENCE [LARGE SCALE GENOMIC DNA]</scope>
</reference>
<protein>
    <recommendedName>
        <fullName evidence="4">DUF5848 domain-containing protein</fullName>
    </recommendedName>
</protein>
<dbReference type="GeneID" id="16607258"/>
<evidence type="ECO:0000313" key="2">
    <source>
        <dbReference type="EMBL" id="AGO85471.1"/>
    </source>
</evidence>
<feature type="region of interest" description="Disordered" evidence="1">
    <location>
        <begin position="44"/>
        <end position="76"/>
    </location>
</feature>
<keyword evidence="3" id="KW-1185">Reference proteome</keyword>
<name>S4W122_9VIRU</name>
<feature type="compositionally biased region" description="Low complexity" evidence="1">
    <location>
        <begin position="52"/>
        <end position="76"/>
    </location>
</feature>
<evidence type="ECO:0008006" key="4">
    <source>
        <dbReference type="Google" id="ProtNLM"/>
    </source>
</evidence>
<dbReference type="EMBL" id="KC977571">
    <property type="protein sequence ID" value="AGO85471.1"/>
    <property type="molecule type" value="Genomic_DNA"/>
</dbReference>
<proteinExistence type="predicted"/>
<dbReference type="RefSeq" id="YP_008438550.1">
    <property type="nucleotide sequence ID" value="NC_022098.1"/>
</dbReference>
<evidence type="ECO:0000256" key="1">
    <source>
        <dbReference type="SAM" id="MobiDB-lite"/>
    </source>
</evidence>
<accession>S4W122</accession>